<evidence type="ECO:0000256" key="1">
    <source>
        <dbReference type="SAM" id="MobiDB-lite"/>
    </source>
</evidence>
<dbReference type="PROSITE" id="PS50041">
    <property type="entry name" value="C_TYPE_LECTIN_2"/>
    <property type="match status" value="1"/>
</dbReference>
<feature type="domain" description="C-type lectin" evidence="3">
    <location>
        <begin position="119"/>
        <end position="222"/>
    </location>
</feature>
<dbReference type="GO" id="GO:0030246">
    <property type="term" value="F:carbohydrate binding"/>
    <property type="evidence" value="ECO:0007669"/>
    <property type="project" value="UniProtKB-KW"/>
</dbReference>
<keyword evidence="4" id="KW-0430">Lectin</keyword>
<feature type="chain" id="PRO_5025546607" evidence="2">
    <location>
        <begin position="24"/>
        <end position="805"/>
    </location>
</feature>
<accession>A0A6A4VCP6</accession>
<protein>
    <submittedName>
        <fullName evidence="4">Lactose-binding lectin l-2</fullName>
    </submittedName>
</protein>
<dbReference type="InterPro" id="IPR016187">
    <property type="entry name" value="CTDL_fold"/>
</dbReference>
<sequence>MQLTPLLCLCAAGVTLLERTASAAPDSAASQPAATDIVRDVSEACAEAARGEIERQLSAAGNQSLADTSAAQQQTVQETLAALQRILQEIWRGRCCAQESPAAARTPEDGECPFGWSRHKNSCYFVTLQKTTWYLAHRSCASLQRRARLASVHLESSEFIDALLQDAPDVWVGLVRLNDNGEFVWSDNSALDYTNWLEDQPNNYAGEQDCVLLGGKEHQWNDMKLPFFKFRFGPEHRSDELGPELPPEPFPQRVPDESAAVFALQLPKLDLSDLFRPLRVFAGVNVDHPSGIAVREEEPNCDLGKFDLADDEFDIVMDCQKASGGDDVELKECILTKLPKTAVELRDFLDREEFTQKRSVQFRLCPRDEVNSIDGPVVPVVEQVVPVVEEVVPMVEEMVPIEALSPDRIDESAPSAPGAVIPPQRPLFQFPELKLPNFGQIFTEAFAPVFGPRPGTEEEDAGLGLFGSHLNPFAVRHPPAVTGPQHGFFASLFPALAATPPPQGPPDGIDMDNCDSQKFDVSRFVFNVANRCQYANDYRKCLRLDLAGDKSAQELLDFATDTDYSVVASSFSSFQTTFDLESLHDGKGLLDLKRKNQIDLRRCANIVKEVPTEAPIEKVTTEAEPVAEVAEEVTPEVVTEVVEELVPDVVAEVIPEGTLDVVPEEIPVVIEEYPSEPAPGVEVTPEVAPEEPQATTEVFQTVPEVVEAVDAEKEAVEAKKAAEPEEPVVVAEKPVESEKPVETEKPQEAEPATEVAVETEKVAVETEKAPDSVETPVEVSQPVEFEGNVEAGPKSELTARHRSAL</sequence>
<feature type="compositionally biased region" description="Basic and acidic residues" evidence="1">
    <location>
        <begin position="758"/>
        <end position="771"/>
    </location>
</feature>
<dbReference type="EMBL" id="VIIS01001921">
    <property type="protein sequence ID" value="KAF0290919.1"/>
    <property type="molecule type" value="Genomic_DNA"/>
</dbReference>
<evidence type="ECO:0000259" key="3">
    <source>
        <dbReference type="PROSITE" id="PS50041"/>
    </source>
</evidence>
<gene>
    <name evidence="4" type="primary">l-2_1</name>
    <name evidence="4" type="ORF">FJT64_010899</name>
</gene>
<dbReference type="OrthoDB" id="6401431at2759"/>
<comment type="caution">
    <text evidence="4">The sequence shown here is derived from an EMBL/GenBank/DDBJ whole genome shotgun (WGS) entry which is preliminary data.</text>
</comment>
<dbReference type="AlphaFoldDB" id="A0A6A4VCP6"/>
<evidence type="ECO:0000256" key="2">
    <source>
        <dbReference type="SAM" id="SignalP"/>
    </source>
</evidence>
<dbReference type="Proteomes" id="UP000440578">
    <property type="component" value="Unassembled WGS sequence"/>
</dbReference>
<dbReference type="SUPFAM" id="SSF56436">
    <property type="entry name" value="C-type lectin-like"/>
    <property type="match status" value="1"/>
</dbReference>
<name>A0A6A4VCP6_AMPAM</name>
<reference evidence="4 5" key="1">
    <citation type="submission" date="2019-07" db="EMBL/GenBank/DDBJ databases">
        <title>Draft genome assembly of a fouling barnacle, Amphibalanus amphitrite (Darwin, 1854): The first reference genome for Thecostraca.</title>
        <authorList>
            <person name="Kim W."/>
        </authorList>
    </citation>
    <scope>NUCLEOTIDE SEQUENCE [LARGE SCALE GENOMIC DNA]</scope>
    <source>
        <strain evidence="4">SNU_AA5</strain>
        <tissue evidence="4">Soma without cirri and trophi</tissue>
    </source>
</reference>
<keyword evidence="2" id="KW-0732">Signal</keyword>
<feature type="region of interest" description="Disordered" evidence="1">
    <location>
        <begin position="717"/>
        <end position="805"/>
    </location>
</feature>
<dbReference type="InterPro" id="IPR001304">
    <property type="entry name" value="C-type_lectin-like"/>
</dbReference>
<evidence type="ECO:0000313" key="4">
    <source>
        <dbReference type="EMBL" id="KAF0290919.1"/>
    </source>
</evidence>
<proteinExistence type="predicted"/>
<keyword evidence="5" id="KW-1185">Reference proteome</keyword>
<feature type="compositionally biased region" description="Basic and acidic residues" evidence="1">
    <location>
        <begin position="733"/>
        <end position="748"/>
    </location>
</feature>
<evidence type="ECO:0000313" key="5">
    <source>
        <dbReference type="Proteomes" id="UP000440578"/>
    </source>
</evidence>
<dbReference type="SMART" id="SM00034">
    <property type="entry name" value="CLECT"/>
    <property type="match status" value="1"/>
</dbReference>
<dbReference type="PANTHER" id="PTHR22803">
    <property type="entry name" value="MANNOSE, PHOSPHOLIPASE, LECTIN RECEPTOR RELATED"/>
    <property type="match status" value="1"/>
</dbReference>
<dbReference type="Gene3D" id="3.10.100.10">
    <property type="entry name" value="Mannose-Binding Protein A, subunit A"/>
    <property type="match status" value="1"/>
</dbReference>
<feature type="signal peptide" evidence="2">
    <location>
        <begin position="1"/>
        <end position="23"/>
    </location>
</feature>
<dbReference type="Pfam" id="PF00059">
    <property type="entry name" value="Lectin_C"/>
    <property type="match status" value="1"/>
</dbReference>
<organism evidence="4 5">
    <name type="scientific">Amphibalanus amphitrite</name>
    <name type="common">Striped barnacle</name>
    <name type="synonym">Balanus amphitrite</name>
    <dbReference type="NCBI Taxonomy" id="1232801"/>
    <lineage>
        <taxon>Eukaryota</taxon>
        <taxon>Metazoa</taxon>
        <taxon>Ecdysozoa</taxon>
        <taxon>Arthropoda</taxon>
        <taxon>Crustacea</taxon>
        <taxon>Multicrustacea</taxon>
        <taxon>Cirripedia</taxon>
        <taxon>Thoracica</taxon>
        <taxon>Thoracicalcarea</taxon>
        <taxon>Balanomorpha</taxon>
        <taxon>Balanoidea</taxon>
        <taxon>Balanidae</taxon>
        <taxon>Amphibalaninae</taxon>
        <taxon>Amphibalanus</taxon>
    </lineage>
</organism>
<dbReference type="InterPro" id="IPR016186">
    <property type="entry name" value="C-type_lectin-like/link_sf"/>
</dbReference>
<dbReference type="InterPro" id="IPR050111">
    <property type="entry name" value="C-type_lectin/snaclec_domain"/>
</dbReference>